<reference evidence="10 11" key="1">
    <citation type="journal article" date="2016" name="Sci. Rep.">
        <title>Draft genome sequencing and secretome analysis of fungal phytopathogen Ascochyta rabiei provides insight into the necrotrophic effector repertoire.</title>
        <authorList>
            <person name="Verma S."/>
            <person name="Gazara R.K."/>
            <person name="Nizam S."/>
            <person name="Parween S."/>
            <person name="Chattopadhyay D."/>
            <person name="Verma P.K."/>
        </authorList>
    </citation>
    <scope>NUCLEOTIDE SEQUENCE [LARGE SCALE GENOMIC DNA]</scope>
    <source>
        <strain evidence="10 11">ArDII</strain>
    </source>
</reference>
<dbReference type="STRING" id="5454.A0A163LG39"/>
<evidence type="ECO:0000256" key="7">
    <source>
        <dbReference type="SAM" id="MobiDB-lite"/>
    </source>
</evidence>
<keyword evidence="2" id="KW-0862">Zinc</keyword>
<dbReference type="PANTHER" id="PTHR47660:SF3">
    <property type="entry name" value="FINGER DOMAIN PROTEIN, PUTATIVE (AFU_ORTHOLOGUE AFUA_4G03310)-RELATED"/>
    <property type="match status" value="1"/>
</dbReference>
<feature type="compositionally biased region" description="Polar residues" evidence="7">
    <location>
        <begin position="182"/>
        <end position="191"/>
    </location>
</feature>
<feature type="compositionally biased region" description="Polar residues" evidence="7">
    <location>
        <begin position="91"/>
        <end position="101"/>
    </location>
</feature>
<gene>
    <name evidence="10" type="ORF">ST47_g1089</name>
</gene>
<dbReference type="PRINTS" id="PR00755">
    <property type="entry name" value="AFLATOXINBRP"/>
</dbReference>
<dbReference type="Proteomes" id="UP000076837">
    <property type="component" value="Unassembled WGS sequence"/>
</dbReference>
<dbReference type="GO" id="GO:0000981">
    <property type="term" value="F:DNA-binding transcription factor activity, RNA polymerase II-specific"/>
    <property type="evidence" value="ECO:0007669"/>
    <property type="project" value="InterPro"/>
</dbReference>
<dbReference type="CDD" id="cd00067">
    <property type="entry name" value="GAL4"/>
    <property type="match status" value="1"/>
</dbReference>
<evidence type="ECO:0000313" key="10">
    <source>
        <dbReference type="EMBL" id="KZM27772.1"/>
    </source>
</evidence>
<keyword evidence="11" id="KW-1185">Reference proteome</keyword>
<dbReference type="GO" id="GO:0008270">
    <property type="term" value="F:zinc ion binding"/>
    <property type="evidence" value="ECO:0007669"/>
    <property type="project" value="UniProtKB-KW"/>
</dbReference>
<feature type="domain" description="C2H2-type" evidence="9">
    <location>
        <begin position="9"/>
        <end position="37"/>
    </location>
</feature>
<dbReference type="PROSITE" id="PS50157">
    <property type="entry name" value="ZINC_FINGER_C2H2_2"/>
    <property type="match status" value="1"/>
</dbReference>
<dbReference type="EMBL" id="JYNV01000057">
    <property type="protein sequence ID" value="KZM27772.1"/>
    <property type="molecule type" value="Genomic_DNA"/>
</dbReference>
<comment type="caution">
    <text evidence="10">The sequence shown here is derived from an EMBL/GenBank/DDBJ whole genome shotgun (WGS) entry which is preliminary data.</text>
</comment>
<feature type="region of interest" description="Disordered" evidence="7">
    <location>
        <begin position="82"/>
        <end position="101"/>
    </location>
</feature>
<evidence type="ECO:0000256" key="4">
    <source>
        <dbReference type="ARBA" id="ARBA00023163"/>
    </source>
</evidence>
<evidence type="ECO:0000256" key="3">
    <source>
        <dbReference type="ARBA" id="ARBA00023015"/>
    </source>
</evidence>
<evidence type="ECO:0000259" key="9">
    <source>
        <dbReference type="PROSITE" id="PS50157"/>
    </source>
</evidence>
<evidence type="ECO:0000313" key="11">
    <source>
        <dbReference type="Proteomes" id="UP000076837"/>
    </source>
</evidence>
<sequence>MTDNDTTNLTCELCFKSYQRRDLLIRHRRRCQGPSNPQTRRKACNACVQAKTKCCYSQPTCSRCAKRGQPCVYVSNSATDSSIMDSFEPSDGSTDTPTSDAQAATYQSGTFGATTEPLELPLLDSPMSLWTLDAFDMPLSNNGMTNLSFSKSTAVTGSHSRSLSLSSTSWNIPLSMSIAQPTNDITESSGFTPPLPPPPPPPSTSSLELAQLISKYPTYLVKDEITAPFLHQDLYNDTVPDMTSLPLTTTAICCGSSVNLKENARFISRAVDAERQRLIEAFPSYHCMQQWDALHAMLLYEILELRESLGDKLEAWKHKSKIRGLRSPFLLKSYPEILNPDLKVFSDPSSAPTSTISSPWARWKITETARRTIFFANIVNYYINHNSTTKQQLPYYEPLDNELILNMPLPCSHAAWVARDEQEWMNAIQTPPSPLALLGQDTLPGVSLKIILSKYTKDYVQRELGGTIGFGNSDQLRSLVILCASEQFT</sequence>
<dbReference type="PANTHER" id="PTHR47660">
    <property type="entry name" value="TRANSCRIPTION FACTOR WITH C2H2 AND ZN(2)-CYS(6) DNA BINDING DOMAIN (EUROFUNG)-RELATED-RELATED"/>
    <property type="match status" value="1"/>
</dbReference>
<feature type="domain" description="Zn(2)-C6 fungal-type" evidence="8">
    <location>
        <begin position="43"/>
        <end position="73"/>
    </location>
</feature>
<keyword evidence="6" id="KW-0863">Zinc-finger</keyword>
<dbReference type="Pfam" id="PF00172">
    <property type="entry name" value="Zn_clus"/>
    <property type="match status" value="1"/>
</dbReference>
<dbReference type="InterPro" id="IPR013087">
    <property type="entry name" value="Znf_C2H2_type"/>
</dbReference>
<evidence type="ECO:0000259" key="8">
    <source>
        <dbReference type="PROSITE" id="PS50048"/>
    </source>
</evidence>
<evidence type="ECO:0000256" key="1">
    <source>
        <dbReference type="ARBA" id="ARBA00022723"/>
    </source>
</evidence>
<evidence type="ECO:0000256" key="2">
    <source>
        <dbReference type="ARBA" id="ARBA00022833"/>
    </source>
</evidence>
<accession>A0A163LG39</accession>
<dbReference type="InterPro" id="IPR001138">
    <property type="entry name" value="Zn2Cys6_DnaBD"/>
</dbReference>
<organism evidence="10 11">
    <name type="scientific">Didymella rabiei</name>
    <name type="common">Chickpea ascochyta blight fungus</name>
    <name type="synonym">Mycosphaerella rabiei</name>
    <dbReference type="NCBI Taxonomy" id="5454"/>
    <lineage>
        <taxon>Eukaryota</taxon>
        <taxon>Fungi</taxon>
        <taxon>Dikarya</taxon>
        <taxon>Ascomycota</taxon>
        <taxon>Pezizomycotina</taxon>
        <taxon>Dothideomycetes</taxon>
        <taxon>Pleosporomycetidae</taxon>
        <taxon>Pleosporales</taxon>
        <taxon>Pleosporineae</taxon>
        <taxon>Didymellaceae</taxon>
        <taxon>Ascochyta</taxon>
    </lineage>
</organism>
<feature type="region of interest" description="Disordered" evidence="7">
    <location>
        <begin position="182"/>
        <end position="206"/>
    </location>
</feature>
<keyword evidence="4" id="KW-0804">Transcription</keyword>
<feature type="compositionally biased region" description="Pro residues" evidence="7">
    <location>
        <begin position="193"/>
        <end position="203"/>
    </location>
</feature>
<dbReference type="AlphaFoldDB" id="A0A163LG39"/>
<evidence type="ECO:0000256" key="5">
    <source>
        <dbReference type="ARBA" id="ARBA00023242"/>
    </source>
</evidence>
<proteinExistence type="predicted"/>
<dbReference type="Gene3D" id="4.10.240.10">
    <property type="entry name" value="Zn(2)-C6 fungal-type DNA-binding domain"/>
    <property type="match status" value="1"/>
</dbReference>
<dbReference type="PROSITE" id="PS50048">
    <property type="entry name" value="ZN2_CY6_FUNGAL_2"/>
    <property type="match status" value="1"/>
</dbReference>
<dbReference type="InterPro" id="IPR036864">
    <property type="entry name" value="Zn2-C6_fun-type_DNA-bd_sf"/>
</dbReference>
<dbReference type="SUPFAM" id="SSF57701">
    <property type="entry name" value="Zn2/Cys6 DNA-binding domain"/>
    <property type="match status" value="1"/>
</dbReference>
<evidence type="ECO:0000256" key="6">
    <source>
        <dbReference type="PROSITE-ProRule" id="PRU00042"/>
    </source>
</evidence>
<protein>
    <submittedName>
        <fullName evidence="10">Sequence-specific DNA binding RNA polymerase II transcription factor</fullName>
    </submittedName>
</protein>
<name>A0A163LG39_DIDRA</name>
<keyword evidence="3" id="KW-0805">Transcription regulation</keyword>
<keyword evidence="5" id="KW-0539">Nucleus</keyword>
<keyword evidence="1" id="KW-0479">Metal-binding</keyword>
<dbReference type="SMART" id="SM00066">
    <property type="entry name" value="GAL4"/>
    <property type="match status" value="1"/>
</dbReference>